<evidence type="ECO:0000256" key="5">
    <source>
        <dbReference type="ARBA" id="ARBA00023004"/>
    </source>
</evidence>
<dbReference type="Pfam" id="PF00355">
    <property type="entry name" value="Rieske"/>
    <property type="match status" value="1"/>
</dbReference>
<dbReference type="InterPro" id="IPR015881">
    <property type="entry name" value="ARHD_Rieske_2Fe_2S"/>
</dbReference>
<proteinExistence type="inferred from homology"/>
<keyword evidence="4" id="KW-0560">Oxidoreductase</keyword>
<keyword evidence="2" id="KW-0001">2Fe-2S</keyword>
<evidence type="ECO:0000256" key="1">
    <source>
        <dbReference type="ARBA" id="ARBA00008751"/>
    </source>
</evidence>
<dbReference type="PRINTS" id="PR00090">
    <property type="entry name" value="RNGDIOXGNASE"/>
</dbReference>
<dbReference type="CDD" id="cd03469">
    <property type="entry name" value="Rieske_RO_Alpha_N"/>
    <property type="match status" value="1"/>
</dbReference>
<dbReference type="GO" id="GO:0005506">
    <property type="term" value="F:iron ion binding"/>
    <property type="evidence" value="ECO:0007669"/>
    <property type="project" value="InterPro"/>
</dbReference>
<evidence type="ECO:0000259" key="7">
    <source>
        <dbReference type="PROSITE" id="PS51296"/>
    </source>
</evidence>
<dbReference type="EMBL" id="CP029289">
    <property type="protein sequence ID" value="AWR93708.1"/>
    <property type="molecule type" value="Genomic_DNA"/>
</dbReference>
<dbReference type="GeneID" id="36831055"/>
<keyword evidence="5" id="KW-0408">Iron</keyword>
<keyword evidence="3" id="KW-0479">Metal-binding</keyword>
<dbReference type="InterPro" id="IPR017941">
    <property type="entry name" value="Rieske_2Fe-2S"/>
</dbReference>
<protein>
    <recommendedName>
        <fullName evidence="7">Rieske domain-containing protein</fullName>
    </recommendedName>
</protein>
<comment type="similarity">
    <text evidence="1">Belongs to the bacterial ring-hydroxylating dioxygenase alpha subunit family.</text>
</comment>
<keyword evidence="6" id="KW-0411">Iron-sulfur</keyword>
<dbReference type="InterPro" id="IPR001663">
    <property type="entry name" value="Rng_hydr_dOase-A"/>
</dbReference>
<dbReference type="PANTHER" id="PTHR43756">
    <property type="entry name" value="CHOLINE MONOOXYGENASE, CHLOROPLASTIC"/>
    <property type="match status" value="1"/>
</dbReference>
<evidence type="ECO:0000256" key="6">
    <source>
        <dbReference type="ARBA" id="ARBA00023014"/>
    </source>
</evidence>
<evidence type="ECO:0000313" key="8">
    <source>
        <dbReference type="EMBL" id="AWR93708.1"/>
    </source>
</evidence>
<accession>A0A2U9ICG3</accession>
<dbReference type="KEGG" id="abri:DFR85_02825"/>
<feature type="domain" description="Rieske" evidence="7">
    <location>
        <begin position="60"/>
        <end position="158"/>
    </location>
</feature>
<gene>
    <name evidence="8" type="ORF">DFR85_02825</name>
</gene>
<dbReference type="Gene3D" id="3.90.380.10">
    <property type="entry name" value="Naphthalene 1,2-dioxygenase Alpha Subunit, Chain A, domain 1"/>
    <property type="match status" value="1"/>
</dbReference>
<dbReference type="Gene3D" id="2.102.10.10">
    <property type="entry name" value="Rieske [2Fe-2S] iron-sulphur domain"/>
    <property type="match status" value="1"/>
</dbReference>
<dbReference type="GO" id="GO:0016491">
    <property type="term" value="F:oxidoreductase activity"/>
    <property type="evidence" value="ECO:0007669"/>
    <property type="project" value="UniProtKB-KW"/>
</dbReference>
<sequence length="466" mass="54338">MIEKNDINKNKSDYEKERLIDELVKVREDLEENHELQLWWIADERVFELEKERLWPNIWHFVVHESEIPKPGDFAVRAIGPTDEVLAIRGQDNKIRIFLNICPHRGLQIVKAEKGNSKFITCPYHGWTFNGNGKLIGVPLESIAYGELDKERYGLLELKSESYAGFIFSTLNENPEPLENYLGEIKWYMDILFRRNSSGYQFLPPERRIIKFNWKMGADSFVHDVYHFVITHKSASSLYSFEYIKNIISGYQIASKKGHNIRFLGKDGKGRGFPAEFFPILYPIWEPAVVEEAKKLLEPKQFELFSLSYHMSGLVFPNLGFFNGIRKLPDVDLDYPKSVGIPHISFRLLRPINTDTTEYYNWFVVEKDVDEEFKDLSYRTFMNGFGAGGVVETDDIEHWTMITKASKYSTNLMRKIKVPYKVGDHLTSLKDFMGPHGEELDIIPTGLTEKSARYMWRRILDYLIGE</sequence>
<dbReference type="InterPro" id="IPR036922">
    <property type="entry name" value="Rieske_2Fe-2S_sf"/>
</dbReference>
<dbReference type="Proteomes" id="UP000248044">
    <property type="component" value="Chromosome"/>
</dbReference>
<dbReference type="PANTHER" id="PTHR43756:SF1">
    <property type="entry name" value="3-PHENYLPROPIONATE_CINNAMIC ACID DIOXYGENASE SUBUNIT ALPHA"/>
    <property type="match status" value="1"/>
</dbReference>
<dbReference type="SUPFAM" id="SSF55961">
    <property type="entry name" value="Bet v1-like"/>
    <property type="match status" value="1"/>
</dbReference>
<reference evidence="8 9" key="1">
    <citation type="submission" date="2018-05" db="EMBL/GenBank/DDBJ databases">
        <title>Complete Genome Sequences of Extremely Thermoacidophilic, Metal-Mobilizing Type-Strain Members of the Archaeal Family Sulfolobaceae: Acidianus brierleyi DSM-1651T, Acidianus sulfidivorans DSM-18786T, Metallosphaera hakonensis DSM-7519T, and Metallosphaera prunae DSM-10039T.</title>
        <authorList>
            <person name="Counts J.A."/>
            <person name="Kelly R.M."/>
        </authorList>
    </citation>
    <scope>NUCLEOTIDE SEQUENCE [LARGE SCALE GENOMIC DNA]</scope>
    <source>
        <strain evidence="8 9">DSM 1651</strain>
    </source>
</reference>
<dbReference type="AlphaFoldDB" id="A0A2U9ICG3"/>
<dbReference type="GO" id="GO:0051537">
    <property type="term" value="F:2 iron, 2 sulfur cluster binding"/>
    <property type="evidence" value="ECO:0007669"/>
    <property type="project" value="UniProtKB-KW"/>
</dbReference>
<dbReference type="PROSITE" id="PS51296">
    <property type="entry name" value="RIESKE"/>
    <property type="match status" value="1"/>
</dbReference>
<evidence type="ECO:0000256" key="2">
    <source>
        <dbReference type="ARBA" id="ARBA00022714"/>
    </source>
</evidence>
<keyword evidence="9" id="KW-1185">Reference proteome</keyword>
<name>A0A2U9ICG3_9CREN</name>
<evidence type="ECO:0000256" key="4">
    <source>
        <dbReference type="ARBA" id="ARBA00023002"/>
    </source>
</evidence>
<evidence type="ECO:0000313" key="9">
    <source>
        <dbReference type="Proteomes" id="UP000248044"/>
    </source>
</evidence>
<evidence type="ECO:0000256" key="3">
    <source>
        <dbReference type="ARBA" id="ARBA00022723"/>
    </source>
</evidence>
<dbReference type="OrthoDB" id="6837at2157"/>
<dbReference type="RefSeq" id="WP_110269592.1">
    <property type="nucleotide sequence ID" value="NZ_CP029289.2"/>
</dbReference>
<dbReference type="SUPFAM" id="SSF50022">
    <property type="entry name" value="ISP domain"/>
    <property type="match status" value="1"/>
</dbReference>
<dbReference type="PROSITE" id="PS00570">
    <property type="entry name" value="RING_HYDROXYL_ALPHA"/>
    <property type="match status" value="1"/>
</dbReference>
<organism evidence="8 9">
    <name type="scientific">Acidianus brierleyi</name>
    <dbReference type="NCBI Taxonomy" id="41673"/>
    <lineage>
        <taxon>Archaea</taxon>
        <taxon>Thermoproteota</taxon>
        <taxon>Thermoprotei</taxon>
        <taxon>Sulfolobales</taxon>
        <taxon>Sulfolobaceae</taxon>
        <taxon>Acidianus</taxon>
    </lineage>
</organism>